<comment type="caution">
    <text evidence="2">The sequence shown here is derived from an EMBL/GenBank/DDBJ whole genome shotgun (WGS) entry which is preliminary data.</text>
</comment>
<protein>
    <recommendedName>
        <fullName evidence="4">DUF3613 domain-containing protein</fullName>
    </recommendedName>
</protein>
<keyword evidence="3" id="KW-1185">Reference proteome</keyword>
<proteinExistence type="predicted"/>
<dbReference type="InterPro" id="IPR022053">
    <property type="entry name" value="DUF3613"/>
</dbReference>
<evidence type="ECO:0000256" key="1">
    <source>
        <dbReference type="SAM" id="SignalP"/>
    </source>
</evidence>
<sequence length="86" mass="9801">MIRLILGTLLFTTSVTSAAYESTKPNQTVVKQDTTRAWLLIQKKNLQSTQYEDKLTPEQAKAAQERVENSFKHPLPDSFIDNEFGE</sequence>
<feature type="signal peptide" evidence="1">
    <location>
        <begin position="1"/>
        <end position="19"/>
    </location>
</feature>
<organism evidence="2 3">
    <name type="scientific">Vibrio proteolyticus NBRC 13287</name>
    <dbReference type="NCBI Taxonomy" id="1219065"/>
    <lineage>
        <taxon>Bacteria</taxon>
        <taxon>Pseudomonadati</taxon>
        <taxon>Pseudomonadota</taxon>
        <taxon>Gammaproteobacteria</taxon>
        <taxon>Vibrionales</taxon>
        <taxon>Vibrionaceae</taxon>
        <taxon>Vibrio</taxon>
    </lineage>
</organism>
<gene>
    <name evidence="2" type="ORF">VPR01S_13_00740</name>
</gene>
<evidence type="ECO:0000313" key="3">
    <source>
        <dbReference type="Proteomes" id="UP000016570"/>
    </source>
</evidence>
<name>U3A3Z2_VIBPR</name>
<dbReference type="Pfam" id="PF12266">
    <property type="entry name" value="DUF3613"/>
    <property type="match status" value="1"/>
</dbReference>
<evidence type="ECO:0008006" key="4">
    <source>
        <dbReference type="Google" id="ProtNLM"/>
    </source>
</evidence>
<dbReference type="eggNOG" id="ENOG5031PXP">
    <property type="taxonomic scope" value="Bacteria"/>
</dbReference>
<dbReference type="STRING" id="1219065.VPR01S_13_00740"/>
<evidence type="ECO:0000313" key="2">
    <source>
        <dbReference type="EMBL" id="GAD68410.1"/>
    </source>
</evidence>
<keyword evidence="1" id="KW-0732">Signal</keyword>
<accession>U3A3Z2</accession>
<dbReference type="RefSeq" id="WP_021706381.1">
    <property type="nucleotide sequence ID" value="NZ_BATJ01000013.1"/>
</dbReference>
<dbReference type="AlphaFoldDB" id="U3A3Z2"/>
<dbReference type="EMBL" id="BATJ01000013">
    <property type="protein sequence ID" value="GAD68410.1"/>
    <property type="molecule type" value="Genomic_DNA"/>
</dbReference>
<dbReference type="Proteomes" id="UP000016570">
    <property type="component" value="Unassembled WGS sequence"/>
</dbReference>
<feature type="chain" id="PRO_5004637555" description="DUF3613 domain-containing protein" evidence="1">
    <location>
        <begin position="20"/>
        <end position="86"/>
    </location>
</feature>
<reference evidence="2 3" key="1">
    <citation type="submission" date="2013-09" db="EMBL/GenBank/DDBJ databases">
        <title>Whole genome shotgun sequence of Vibrio proteolyticus NBRC 13287.</title>
        <authorList>
            <person name="Isaki S."/>
            <person name="Hosoyama A."/>
            <person name="Numata M."/>
            <person name="Hashimoto M."/>
            <person name="Hosoyama Y."/>
            <person name="Tsuchikane K."/>
            <person name="Noguchi M."/>
            <person name="Hirakata S."/>
            <person name="Ichikawa N."/>
            <person name="Ohji S."/>
            <person name="Yamazoe A."/>
            <person name="Fujita N."/>
        </authorList>
    </citation>
    <scope>NUCLEOTIDE SEQUENCE [LARGE SCALE GENOMIC DNA]</scope>
    <source>
        <strain evidence="2 3">NBRC 13287</strain>
    </source>
</reference>